<feature type="non-terminal residue" evidence="2">
    <location>
        <position position="317"/>
    </location>
</feature>
<feature type="compositionally biased region" description="Basic and acidic residues" evidence="1">
    <location>
        <begin position="198"/>
        <end position="210"/>
    </location>
</feature>
<evidence type="ECO:0000256" key="1">
    <source>
        <dbReference type="SAM" id="MobiDB-lite"/>
    </source>
</evidence>
<feature type="compositionally biased region" description="Basic and acidic residues" evidence="1">
    <location>
        <begin position="125"/>
        <end position="137"/>
    </location>
</feature>
<reference evidence="2" key="1">
    <citation type="submission" date="2020-02" db="EMBL/GenBank/DDBJ databases">
        <authorList>
            <person name="Meier V. D."/>
        </authorList>
    </citation>
    <scope>NUCLEOTIDE SEQUENCE</scope>
    <source>
        <strain evidence="2">AVDCRST_MAG56</strain>
    </source>
</reference>
<feature type="compositionally biased region" description="Basic residues" evidence="1">
    <location>
        <begin position="173"/>
        <end position="183"/>
    </location>
</feature>
<name>A0A6J4KWG1_9SPHI</name>
<organism evidence="2">
    <name type="scientific">uncultured Cytophagales bacterium</name>
    <dbReference type="NCBI Taxonomy" id="158755"/>
    <lineage>
        <taxon>Bacteria</taxon>
        <taxon>Pseudomonadati</taxon>
        <taxon>Bacteroidota</taxon>
        <taxon>Sphingobacteriia</taxon>
        <taxon>Sphingobacteriales</taxon>
        <taxon>environmental samples</taxon>
    </lineage>
</organism>
<feature type="compositionally biased region" description="Basic residues" evidence="1">
    <location>
        <begin position="211"/>
        <end position="224"/>
    </location>
</feature>
<feature type="region of interest" description="Disordered" evidence="1">
    <location>
        <begin position="93"/>
        <end position="241"/>
    </location>
</feature>
<accession>A0A6J4KWG1</accession>
<sequence>VLRADDAGHVRLAERFGRGRGGRNGQEVLLQHQQHQLLRGAALHQPEAGRIQDVHPGKCRGPLRQRAAVCDRRSRLAQSQGAARKLQRHCAVADHRGRNAVPHQRGRGQVVRERQPVQGQLRGEQPARRQLRGDRGRQPGLPHLPGEDPHQQYAGGKGQSYAFDARRADRGHPDRRHPRRRRPLRGEPERYGLGPGEGHFHPVRHDDYRPGHRRLHCVRTRRQRLREGVPGGGQREHLPDSERVYAQQRRDQRYLLHPQPPDQHPRADREPLGQGGIRKQQLPERLERRRLPRRHLLLHRQHCRQGHVQRLGANLAL</sequence>
<feature type="region of interest" description="Disordered" evidence="1">
    <location>
        <begin position="256"/>
        <end position="288"/>
    </location>
</feature>
<evidence type="ECO:0000313" key="2">
    <source>
        <dbReference type="EMBL" id="CAA9316959.1"/>
    </source>
</evidence>
<proteinExistence type="predicted"/>
<protein>
    <submittedName>
        <fullName evidence="2">Internalin, putative</fullName>
    </submittedName>
</protein>
<gene>
    <name evidence="2" type="ORF">AVDCRST_MAG56-6689</name>
</gene>
<dbReference type="AlphaFoldDB" id="A0A6J4KWG1"/>
<dbReference type="EMBL" id="CADCTQ010000552">
    <property type="protein sequence ID" value="CAA9316959.1"/>
    <property type="molecule type" value="Genomic_DNA"/>
</dbReference>
<feature type="non-terminal residue" evidence="2">
    <location>
        <position position="1"/>
    </location>
</feature>